<comment type="subcellular location">
    <subcellularLocation>
        <location evidence="5">Membrane</location>
        <topology evidence="5">Single-pass membrane protein</topology>
    </subcellularLocation>
</comment>
<dbReference type="OrthoDB" id="5835829at2759"/>
<dbReference type="PANTHER" id="PTHR48043:SF159">
    <property type="entry name" value="EG:EG0003.4 PROTEIN-RELATED"/>
    <property type="match status" value="1"/>
</dbReference>
<dbReference type="PANTHER" id="PTHR48043">
    <property type="entry name" value="EG:EG0003.4 PROTEIN-RELATED"/>
    <property type="match status" value="1"/>
</dbReference>
<keyword evidence="5" id="KW-0472">Membrane</keyword>
<evidence type="ECO:0000313" key="7">
    <source>
        <dbReference type="Proteomes" id="UP001153737"/>
    </source>
</evidence>
<sequence length="512" mass="57892">MRFVYLIVFIELICDVYGYKILVVFPMPAFSHFRLGSTLADGLAEAGHDVTLVSPFEDKKVPGNGSLRNVVLSLISELKNDNNVRFFDMAEFGVFLETLFVNYLGNDATNKTLEDPALQRLLHSNEKFDVVIIEQFINDGLKALAWHFDAPLIMFSTMGATAWLNSISGNPSPPSYIPDTFVEYGSSMTLWQRTKNSLVKLFHDLTRYFIVYPAQDEMVKRHFPGCPSVETLSYNVSLFFLNSHESFAQSVPLVPNMINIGGYHVQPPKKLPVDLQKILDGAKDGVIFFSMGSNIIPSQMKSETKQALIDVLGGLKETVLWKWDEEDLPGKTGNIVIRKWFPQMDVLAHPNVKLFITHGGILSTTETIYHGVPILALPVFGDQKLNAAKAVDAGYGVSLHFQDLTKDLFSSALNEALKNPEYLKNARKRSVFLHDRPMKPMDLAVYWTEFVARFKGAPHLRVAAVDMPWYKYYLVDVMAMLMIMFLVVLTLLYLVVRKVCCRRSNNLKLKKN</sequence>
<evidence type="ECO:0000256" key="3">
    <source>
        <dbReference type="ARBA" id="ARBA00022679"/>
    </source>
</evidence>
<name>A0A9N9SEW4_PHACE</name>
<keyword evidence="5" id="KW-1133">Transmembrane helix</keyword>
<dbReference type="PROSITE" id="PS00375">
    <property type="entry name" value="UDPGT"/>
    <property type="match status" value="1"/>
</dbReference>
<comment type="catalytic activity">
    <reaction evidence="5">
        <text>glucuronate acceptor + UDP-alpha-D-glucuronate = acceptor beta-D-glucuronoside + UDP + H(+)</text>
        <dbReference type="Rhea" id="RHEA:21032"/>
        <dbReference type="ChEBI" id="CHEBI:15378"/>
        <dbReference type="ChEBI" id="CHEBI:58052"/>
        <dbReference type="ChEBI" id="CHEBI:58223"/>
        <dbReference type="ChEBI" id="CHEBI:132367"/>
        <dbReference type="ChEBI" id="CHEBI:132368"/>
        <dbReference type="EC" id="2.4.1.17"/>
    </reaction>
</comment>
<keyword evidence="3 4" id="KW-0808">Transferase</keyword>
<dbReference type="Proteomes" id="UP001153737">
    <property type="component" value="Chromosome 2"/>
</dbReference>
<dbReference type="GO" id="GO:0016020">
    <property type="term" value="C:membrane"/>
    <property type="evidence" value="ECO:0007669"/>
    <property type="project" value="UniProtKB-SubCell"/>
</dbReference>
<organism evidence="6 7">
    <name type="scientific">Phaedon cochleariae</name>
    <name type="common">Mustard beetle</name>
    <dbReference type="NCBI Taxonomy" id="80249"/>
    <lineage>
        <taxon>Eukaryota</taxon>
        <taxon>Metazoa</taxon>
        <taxon>Ecdysozoa</taxon>
        <taxon>Arthropoda</taxon>
        <taxon>Hexapoda</taxon>
        <taxon>Insecta</taxon>
        <taxon>Pterygota</taxon>
        <taxon>Neoptera</taxon>
        <taxon>Endopterygota</taxon>
        <taxon>Coleoptera</taxon>
        <taxon>Polyphaga</taxon>
        <taxon>Cucujiformia</taxon>
        <taxon>Chrysomeloidea</taxon>
        <taxon>Chrysomelidae</taxon>
        <taxon>Chrysomelinae</taxon>
        <taxon>Chrysomelini</taxon>
        <taxon>Phaedon</taxon>
    </lineage>
</organism>
<dbReference type="InterPro" id="IPR035595">
    <property type="entry name" value="UDP_glycos_trans_CS"/>
</dbReference>
<dbReference type="Pfam" id="PF00201">
    <property type="entry name" value="UDPGT"/>
    <property type="match status" value="1"/>
</dbReference>
<reference evidence="6" key="2">
    <citation type="submission" date="2022-10" db="EMBL/GenBank/DDBJ databases">
        <authorList>
            <consortium name="ENA_rothamsted_submissions"/>
            <consortium name="culmorum"/>
            <person name="King R."/>
        </authorList>
    </citation>
    <scope>NUCLEOTIDE SEQUENCE</scope>
</reference>
<dbReference type="Gene3D" id="3.40.50.2000">
    <property type="entry name" value="Glycogen Phosphorylase B"/>
    <property type="match status" value="2"/>
</dbReference>
<proteinExistence type="inferred from homology"/>
<dbReference type="CDD" id="cd03784">
    <property type="entry name" value="GT1_Gtf-like"/>
    <property type="match status" value="1"/>
</dbReference>
<evidence type="ECO:0000256" key="1">
    <source>
        <dbReference type="ARBA" id="ARBA00009995"/>
    </source>
</evidence>
<dbReference type="AlphaFoldDB" id="A0A9N9SEW4"/>
<dbReference type="FunFam" id="3.40.50.2000:FF:000050">
    <property type="entry name" value="UDP-glucuronosyltransferase"/>
    <property type="match status" value="1"/>
</dbReference>
<feature type="transmembrane region" description="Helical" evidence="5">
    <location>
        <begin position="472"/>
        <end position="496"/>
    </location>
</feature>
<protein>
    <recommendedName>
        <fullName evidence="5">UDP-glucuronosyltransferase</fullName>
        <ecNumber evidence="5">2.4.1.17</ecNumber>
    </recommendedName>
</protein>
<evidence type="ECO:0000256" key="4">
    <source>
        <dbReference type="RuleBase" id="RU003718"/>
    </source>
</evidence>
<evidence type="ECO:0000256" key="2">
    <source>
        <dbReference type="ARBA" id="ARBA00022676"/>
    </source>
</evidence>
<dbReference type="InterPro" id="IPR050271">
    <property type="entry name" value="UDP-glycosyltransferase"/>
</dbReference>
<dbReference type="EC" id="2.4.1.17" evidence="5"/>
<gene>
    <name evidence="6" type="ORF">PHAECO_LOCUS6866</name>
</gene>
<dbReference type="GO" id="GO:0015020">
    <property type="term" value="F:glucuronosyltransferase activity"/>
    <property type="evidence" value="ECO:0007669"/>
    <property type="project" value="UniProtKB-EC"/>
</dbReference>
<keyword evidence="5" id="KW-0812">Transmembrane</keyword>
<evidence type="ECO:0000256" key="5">
    <source>
        <dbReference type="RuleBase" id="RU362059"/>
    </source>
</evidence>
<dbReference type="EMBL" id="OU896708">
    <property type="protein sequence ID" value="CAG9819287.1"/>
    <property type="molecule type" value="Genomic_DNA"/>
</dbReference>
<keyword evidence="7" id="KW-1185">Reference proteome</keyword>
<comment type="similarity">
    <text evidence="1 4">Belongs to the UDP-glycosyltransferase family.</text>
</comment>
<dbReference type="InterPro" id="IPR002213">
    <property type="entry name" value="UDP_glucos_trans"/>
</dbReference>
<dbReference type="FunFam" id="3.40.50.2000:FF:000144">
    <property type="entry name" value="UDP-glucuronosyltransferase"/>
    <property type="match status" value="1"/>
</dbReference>
<accession>A0A9N9SEW4</accession>
<evidence type="ECO:0000313" key="6">
    <source>
        <dbReference type="EMBL" id="CAG9819287.1"/>
    </source>
</evidence>
<reference evidence="6" key="1">
    <citation type="submission" date="2022-01" db="EMBL/GenBank/DDBJ databases">
        <authorList>
            <person name="King R."/>
        </authorList>
    </citation>
    <scope>NUCLEOTIDE SEQUENCE</scope>
</reference>
<dbReference type="SUPFAM" id="SSF53756">
    <property type="entry name" value="UDP-Glycosyltransferase/glycogen phosphorylase"/>
    <property type="match status" value="1"/>
</dbReference>
<keyword evidence="2 4" id="KW-0328">Glycosyltransferase</keyword>